<evidence type="ECO:0000256" key="7">
    <source>
        <dbReference type="ARBA" id="ARBA00023136"/>
    </source>
</evidence>
<dbReference type="GO" id="GO:0016887">
    <property type="term" value="F:ATP hydrolysis activity"/>
    <property type="evidence" value="ECO:0007669"/>
    <property type="project" value="InterPro"/>
</dbReference>
<keyword evidence="7" id="KW-0472">Membrane</keyword>
<name>F1YW25_9PROT</name>
<dbReference type="GO" id="GO:0055085">
    <property type="term" value="P:transmembrane transport"/>
    <property type="evidence" value="ECO:0007669"/>
    <property type="project" value="UniProtKB-ARBA"/>
</dbReference>
<keyword evidence="6 9" id="KW-0067">ATP-binding</keyword>
<proteinExistence type="inferred from homology"/>
<comment type="similarity">
    <text evidence="2">Belongs to the ABC transporter superfamily.</text>
</comment>
<evidence type="ECO:0000313" key="10">
    <source>
        <dbReference type="Proteomes" id="UP000018454"/>
    </source>
</evidence>
<evidence type="ECO:0000256" key="6">
    <source>
        <dbReference type="ARBA" id="ARBA00022840"/>
    </source>
</evidence>
<organism evidence="9 10">
    <name type="scientific">Acetobacter pomorum DM001</name>
    <dbReference type="NCBI Taxonomy" id="945681"/>
    <lineage>
        <taxon>Bacteria</taxon>
        <taxon>Pseudomonadati</taxon>
        <taxon>Pseudomonadota</taxon>
        <taxon>Alphaproteobacteria</taxon>
        <taxon>Acetobacterales</taxon>
        <taxon>Acetobacteraceae</taxon>
        <taxon>Acetobacter</taxon>
    </lineage>
</organism>
<evidence type="ECO:0000256" key="4">
    <source>
        <dbReference type="ARBA" id="ARBA00022475"/>
    </source>
</evidence>
<dbReference type="InterPro" id="IPR050388">
    <property type="entry name" value="ABC_Ni/Peptide_Import"/>
</dbReference>
<dbReference type="InterPro" id="IPR027417">
    <property type="entry name" value="P-loop_NTPase"/>
</dbReference>
<dbReference type="GO" id="GO:0005524">
    <property type="term" value="F:ATP binding"/>
    <property type="evidence" value="ECO:0007669"/>
    <property type="project" value="UniProtKB-KW"/>
</dbReference>
<dbReference type="AlphaFoldDB" id="F1YW25"/>
<comment type="caution">
    <text evidence="9">The sequence shown here is derived from an EMBL/GenBank/DDBJ whole genome shotgun (WGS) entry which is preliminary data.</text>
</comment>
<evidence type="ECO:0000256" key="3">
    <source>
        <dbReference type="ARBA" id="ARBA00022448"/>
    </source>
</evidence>
<protein>
    <submittedName>
        <fullName evidence="9">Putative peptide ABC transporter ATP-binding protein Y4tR</fullName>
    </submittedName>
</protein>
<dbReference type="PANTHER" id="PTHR43297:SF2">
    <property type="entry name" value="DIPEPTIDE TRANSPORT ATP-BINDING PROTEIN DPPD"/>
    <property type="match status" value="1"/>
</dbReference>
<dbReference type="Pfam" id="PF00005">
    <property type="entry name" value="ABC_tran"/>
    <property type="match status" value="1"/>
</dbReference>
<dbReference type="NCBIfam" id="TIGR01727">
    <property type="entry name" value="oligo_HPY"/>
    <property type="match status" value="1"/>
</dbReference>
<gene>
    <name evidence="9" type="primary">oppD</name>
    <name evidence="9" type="ORF">APO_2433</name>
</gene>
<accession>F1YW25</accession>
<dbReference type="EMBL" id="AEUP01000031">
    <property type="protein sequence ID" value="EGE47018.1"/>
    <property type="molecule type" value="Genomic_DNA"/>
</dbReference>
<evidence type="ECO:0000256" key="2">
    <source>
        <dbReference type="ARBA" id="ARBA00005417"/>
    </source>
</evidence>
<evidence type="ECO:0000259" key="8">
    <source>
        <dbReference type="PROSITE" id="PS50893"/>
    </source>
</evidence>
<sequence>MTRECAMLANMPPHALLDVRDLRVSFPARGKMIPIVDGVSFTLNHQDILGLVGESGSGKSVTALALMGLIDAPGVQVTGSVCFRGQELIGMPPKKLRRLRGKEIAMIFQDPMTAFTPVYTIGWQIDEQIRAHERVSRKQARTRTVKLLGDMGVPDPERTANRYPHQLSGGLRQRAMIAMALSCNPSLLIADEPTTALDVTVQAQILELIRSLRGMHHSSVLLITHDMGVVAETCDNTMVLYSGRVAEYGPTSALFASPAHPYTAGLLASIPPLDGPRPLRLPAIAGSPPLPQNRPAGCAFSPRCQYAHTTCTIALPPYVQTGPNHFAACVLPQEGKSLPPRLSDALAQEHLRP</sequence>
<keyword evidence="3" id="KW-0813">Transport</keyword>
<dbReference type="InterPro" id="IPR013563">
    <property type="entry name" value="Oligopep_ABC_C"/>
</dbReference>
<evidence type="ECO:0000313" key="9">
    <source>
        <dbReference type="EMBL" id="EGE47018.1"/>
    </source>
</evidence>
<dbReference type="SUPFAM" id="SSF52540">
    <property type="entry name" value="P-loop containing nucleoside triphosphate hydrolases"/>
    <property type="match status" value="1"/>
</dbReference>
<dbReference type="CDD" id="cd03257">
    <property type="entry name" value="ABC_NikE_OppD_transporters"/>
    <property type="match status" value="1"/>
</dbReference>
<dbReference type="PROSITE" id="PS50893">
    <property type="entry name" value="ABC_TRANSPORTER_2"/>
    <property type="match status" value="1"/>
</dbReference>
<dbReference type="Gene3D" id="3.40.50.300">
    <property type="entry name" value="P-loop containing nucleotide triphosphate hydrolases"/>
    <property type="match status" value="1"/>
</dbReference>
<dbReference type="FunFam" id="3.40.50.300:FF:000016">
    <property type="entry name" value="Oligopeptide ABC transporter ATP-binding component"/>
    <property type="match status" value="1"/>
</dbReference>
<dbReference type="GO" id="GO:0015833">
    <property type="term" value="P:peptide transport"/>
    <property type="evidence" value="ECO:0007669"/>
    <property type="project" value="InterPro"/>
</dbReference>
<reference evidence="9 10" key="1">
    <citation type="journal article" date="2011" name="Science">
        <title>Drosophila microbiome modulates host developmental and metabolic homeostasis via insulin signaling.</title>
        <authorList>
            <person name="Shin S.C."/>
            <person name="Kim S.H."/>
            <person name="You H."/>
            <person name="Kim B."/>
            <person name="Kim A.C."/>
            <person name="Lee K.A."/>
            <person name="Yoon J.H."/>
            <person name="Ryu J.H."/>
            <person name="Lee W.J."/>
        </authorList>
    </citation>
    <scope>NUCLEOTIDE SEQUENCE [LARGE SCALE GENOMIC DNA]</scope>
    <source>
        <strain evidence="9 10">DM001</strain>
    </source>
</reference>
<dbReference type="PANTHER" id="PTHR43297">
    <property type="entry name" value="OLIGOPEPTIDE TRANSPORT ATP-BINDING PROTEIN APPD"/>
    <property type="match status" value="1"/>
</dbReference>
<dbReference type="InterPro" id="IPR003439">
    <property type="entry name" value="ABC_transporter-like_ATP-bd"/>
</dbReference>
<comment type="subcellular location">
    <subcellularLocation>
        <location evidence="1">Cell inner membrane</location>
        <topology evidence="1">Peripheral membrane protein</topology>
    </subcellularLocation>
</comment>
<keyword evidence="4" id="KW-1003">Cell membrane</keyword>
<feature type="domain" description="ABC transporter" evidence="8">
    <location>
        <begin position="17"/>
        <end position="267"/>
    </location>
</feature>
<evidence type="ECO:0000256" key="1">
    <source>
        <dbReference type="ARBA" id="ARBA00004417"/>
    </source>
</evidence>
<dbReference type="Proteomes" id="UP000018454">
    <property type="component" value="Unassembled WGS sequence"/>
</dbReference>
<dbReference type="InterPro" id="IPR003593">
    <property type="entry name" value="AAA+_ATPase"/>
</dbReference>
<dbReference type="GO" id="GO:0005886">
    <property type="term" value="C:plasma membrane"/>
    <property type="evidence" value="ECO:0007669"/>
    <property type="project" value="UniProtKB-SubCell"/>
</dbReference>
<dbReference type="SMART" id="SM00382">
    <property type="entry name" value="AAA"/>
    <property type="match status" value="1"/>
</dbReference>
<dbReference type="Pfam" id="PF08352">
    <property type="entry name" value="oligo_HPY"/>
    <property type="match status" value="1"/>
</dbReference>
<keyword evidence="5" id="KW-0547">Nucleotide-binding</keyword>
<evidence type="ECO:0000256" key="5">
    <source>
        <dbReference type="ARBA" id="ARBA00022741"/>
    </source>
</evidence>